<evidence type="ECO:0000256" key="9">
    <source>
        <dbReference type="PROSITE-ProRule" id="PRU01360"/>
    </source>
</evidence>
<keyword evidence="4 9" id="KW-1134">Transmembrane beta strand</keyword>
<keyword evidence="3 9" id="KW-0813">Transport</keyword>
<evidence type="ECO:0000256" key="7">
    <source>
        <dbReference type="ARBA" id="ARBA00023136"/>
    </source>
</evidence>
<dbReference type="KEGG" id="hty:BN2458_PEG1054"/>
<dbReference type="EMBL" id="LN907858">
    <property type="protein sequence ID" value="CUU39939.1"/>
    <property type="molecule type" value="Genomic_DNA"/>
</dbReference>
<dbReference type="InterPro" id="IPR012910">
    <property type="entry name" value="Plug_dom"/>
</dbReference>
<dbReference type="SUPFAM" id="SSF56935">
    <property type="entry name" value="Porins"/>
    <property type="match status" value="1"/>
</dbReference>
<dbReference type="Pfam" id="PF00593">
    <property type="entry name" value="TonB_dep_Rec_b-barrel"/>
    <property type="match status" value="1"/>
</dbReference>
<dbReference type="PROSITE" id="PS52016">
    <property type="entry name" value="TONB_DEPENDENT_REC_3"/>
    <property type="match status" value="1"/>
</dbReference>
<keyword evidence="6 10" id="KW-0798">TonB box</keyword>
<dbReference type="PANTHER" id="PTHR30069:SF41">
    <property type="entry name" value="HEME_HEMOPEXIN UTILIZATION PROTEIN C"/>
    <property type="match status" value="1"/>
</dbReference>
<evidence type="ECO:0000256" key="3">
    <source>
        <dbReference type="ARBA" id="ARBA00022448"/>
    </source>
</evidence>
<feature type="domain" description="TonB-dependent receptor plug" evidence="12">
    <location>
        <begin position="57"/>
        <end position="155"/>
    </location>
</feature>
<evidence type="ECO:0000256" key="10">
    <source>
        <dbReference type="RuleBase" id="RU003357"/>
    </source>
</evidence>
<dbReference type="OrthoDB" id="9790771at2"/>
<organism evidence="13 14">
    <name type="scientific">Helicobacter typhlonius</name>
    <dbReference type="NCBI Taxonomy" id="76936"/>
    <lineage>
        <taxon>Bacteria</taxon>
        <taxon>Pseudomonadati</taxon>
        <taxon>Campylobacterota</taxon>
        <taxon>Epsilonproteobacteria</taxon>
        <taxon>Campylobacterales</taxon>
        <taxon>Helicobacteraceae</taxon>
        <taxon>Helicobacter</taxon>
    </lineage>
</organism>
<dbReference type="InterPro" id="IPR000531">
    <property type="entry name" value="Beta-barrel_TonB"/>
</dbReference>
<dbReference type="Gene3D" id="2.40.170.20">
    <property type="entry name" value="TonB-dependent receptor, beta-barrel domain"/>
    <property type="match status" value="1"/>
</dbReference>
<keyword evidence="5 9" id="KW-0812">Transmembrane</keyword>
<evidence type="ECO:0000256" key="2">
    <source>
        <dbReference type="ARBA" id="ARBA00009810"/>
    </source>
</evidence>
<keyword evidence="8 9" id="KW-0998">Cell outer membrane</keyword>
<proteinExistence type="inferred from homology"/>
<dbReference type="Proteomes" id="UP000064525">
    <property type="component" value="Chromosome I"/>
</dbReference>
<evidence type="ECO:0000259" key="12">
    <source>
        <dbReference type="Pfam" id="PF07715"/>
    </source>
</evidence>
<dbReference type="InterPro" id="IPR036942">
    <property type="entry name" value="Beta-barrel_TonB_sf"/>
</dbReference>
<dbReference type="GO" id="GO:0044718">
    <property type="term" value="P:siderophore transmembrane transport"/>
    <property type="evidence" value="ECO:0007669"/>
    <property type="project" value="TreeGrafter"/>
</dbReference>
<dbReference type="Pfam" id="PF07715">
    <property type="entry name" value="Plug"/>
    <property type="match status" value="1"/>
</dbReference>
<dbReference type="PATRIC" id="fig|76936.10.peg.1029"/>
<evidence type="ECO:0000313" key="14">
    <source>
        <dbReference type="Proteomes" id="UP000064525"/>
    </source>
</evidence>
<dbReference type="InterPro" id="IPR037066">
    <property type="entry name" value="Plug_dom_sf"/>
</dbReference>
<evidence type="ECO:0000256" key="4">
    <source>
        <dbReference type="ARBA" id="ARBA00022452"/>
    </source>
</evidence>
<evidence type="ECO:0000256" key="8">
    <source>
        <dbReference type="ARBA" id="ARBA00023237"/>
    </source>
</evidence>
<dbReference type="GO" id="GO:0015344">
    <property type="term" value="F:siderophore uptake transmembrane transporter activity"/>
    <property type="evidence" value="ECO:0007669"/>
    <property type="project" value="TreeGrafter"/>
</dbReference>
<evidence type="ECO:0000313" key="13">
    <source>
        <dbReference type="EMBL" id="CUU39939.1"/>
    </source>
</evidence>
<evidence type="ECO:0000259" key="11">
    <source>
        <dbReference type="Pfam" id="PF00593"/>
    </source>
</evidence>
<evidence type="ECO:0000256" key="1">
    <source>
        <dbReference type="ARBA" id="ARBA00004571"/>
    </source>
</evidence>
<name>A0A0S4PUG6_9HELI</name>
<dbReference type="InterPro" id="IPR039426">
    <property type="entry name" value="TonB-dep_rcpt-like"/>
</dbReference>
<dbReference type="GeneID" id="78151273"/>
<dbReference type="GO" id="GO:0009279">
    <property type="term" value="C:cell outer membrane"/>
    <property type="evidence" value="ECO:0007669"/>
    <property type="project" value="UniProtKB-SubCell"/>
</dbReference>
<evidence type="ECO:0000256" key="5">
    <source>
        <dbReference type="ARBA" id="ARBA00022692"/>
    </source>
</evidence>
<reference evidence="14" key="1">
    <citation type="submission" date="2015-11" db="EMBL/GenBank/DDBJ databases">
        <authorList>
            <person name="Anvar S.Y."/>
        </authorList>
    </citation>
    <scope>NUCLEOTIDE SEQUENCE [LARGE SCALE GENOMIC DNA]</scope>
</reference>
<dbReference type="Gene3D" id="2.170.130.10">
    <property type="entry name" value="TonB-dependent receptor, plug domain"/>
    <property type="match status" value="1"/>
</dbReference>
<sequence length="692" mass="76462">MTHIRSASVPSVFSMAAFSGIISAAFVSISFADENTQNMTSVKLSPITSLAHPISNANVSVVDDTFITNTQAKDLREVFNKSAEIQVGGSSQIAQKLYIRGFEDRMFRIRIDGITQGGNLFHHQGNLLFDPFLVKNIEIEKGLANVEYGAGALAGGINITTKNAFDLLGANRSYGAHFTFGGQSNRGIGTSLATYGKIKEKLGLVASYSFDDVPYYRAGNGDKVPSSPAKNHNALFKLTFLPKENHSFNVNYHFNNVGAVAPYGANVILSPNPQLYDNTLLSHSTSAQYDYALGENFHAHINAYYANKNLKLLPQGALQAQDSHEGAMDLNLVNLGSDVILRNYFGGAKHSIKYGFNYQLILTKAKDLDDHALLSNNTGHEKGAIYGGFIGANFNLLESLNLELGSRYDSFIYEDKVGKTHNTQGFSPYATLFFAPTNELSFKLTQNYNTRGATPMDASLLGNPHIIIKPLKAEGMHNTEFDIDYDNSLFSAHIGLYHQYLKNFINSYANEGNHTGSGHSHDDSFRQNMDSHIRVLGYEANVGLDFDFLDVHLGIAQNFPTYNGKTITDTFELMAVSGRSYYFSAGLRPFKSVPQFHILWLSRFGEGINYQGYNMYYNGIDSVSKKGYDTHNIYLSYNVGTHLSLRLAFLNITNKTYVNPYSPLKELFSNGNGNTPLYESGFNTKAQIALSF</sequence>
<gene>
    <name evidence="13" type="ORF">BN2458_PEG1054</name>
</gene>
<protein>
    <submittedName>
        <fullName evidence="13">Iron-regulated outer membrane protein FrpB</fullName>
    </submittedName>
</protein>
<accession>A0A0S4PUG6</accession>
<dbReference type="AlphaFoldDB" id="A0A0S4PUG6"/>
<comment type="similarity">
    <text evidence="2 9 10">Belongs to the TonB-dependent receptor family.</text>
</comment>
<dbReference type="RefSeq" id="WP_082628718.1">
    <property type="nucleotide sequence ID" value="NZ_CAOMNX010000008.1"/>
</dbReference>
<comment type="subcellular location">
    <subcellularLocation>
        <location evidence="1 9">Cell outer membrane</location>
        <topology evidence="1 9">Multi-pass membrane protein</topology>
    </subcellularLocation>
</comment>
<dbReference type="PANTHER" id="PTHR30069">
    <property type="entry name" value="TONB-DEPENDENT OUTER MEMBRANE RECEPTOR"/>
    <property type="match status" value="1"/>
</dbReference>
<keyword evidence="7 9" id="KW-0472">Membrane</keyword>
<evidence type="ECO:0000256" key="6">
    <source>
        <dbReference type="ARBA" id="ARBA00023077"/>
    </source>
</evidence>
<feature type="domain" description="TonB-dependent receptor-like beta-barrel" evidence="11">
    <location>
        <begin position="251"/>
        <end position="652"/>
    </location>
</feature>